<accession>A0ABT3MTH5</accession>
<evidence type="ECO:0000256" key="1">
    <source>
        <dbReference type="SAM" id="MobiDB-lite"/>
    </source>
</evidence>
<reference evidence="2 3" key="1">
    <citation type="submission" date="2022-10" db="EMBL/GenBank/DDBJ databases">
        <title>High-quality genome sequences of two octocoral-associated bacteria, Endozoicomonas euniceicola EF212 and Endozoicomonas gorgoniicola PS125.</title>
        <authorList>
            <person name="Chiou Y.-J."/>
            <person name="Chen Y.-H."/>
        </authorList>
    </citation>
    <scope>NUCLEOTIDE SEQUENCE [LARGE SCALE GENOMIC DNA]</scope>
    <source>
        <strain evidence="2 3">PS125</strain>
    </source>
</reference>
<name>A0ABT3MTH5_9GAMM</name>
<dbReference type="InterPro" id="IPR014118">
    <property type="entry name" value="T4SS_TraV"/>
</dbReference>
<keyword evidence="2" id="KW-0449">Lipoprotein</keyword>
<gene>
    <name evidence="2" type="ORF">NX722_08580</name>
</gene>
<comment type="caution">
    <text evidence="2">The sequence shown here is derived from an EMBL/GenBank/DDBJ whole genome shotgun (WGS) entry which is preliminary data.</text>
</comment>
<dbReference type="Proteomes" id="UP001209854">
    <property type="component" value="Unassembled WGS sequence"/>
</dbReference>
<keyword evidence="3" id="KW-1185">Reference proteome</keyword>
<feature type="region of interest" description="Disordered" evidence="1">
    <location>
        <begin position="70"/>
        <end position="97"/>
    </location>
</feature>
<protein>
    <submittedName>
        <fullName evidence="2">TraV family lipoprotein</fullName>
    </submittedName>
</protein>
<sequence length="147" mass="16248">MSVLFKPQRHQDTKKKYLKAFVSLCLCGSTLLLSGCALLGVGEAEYACDKPGKGVCKSARQVYRDTDLSTIEPITPPQPTTMTRAEPDRSVVTPESTPNRLPAQILRIWIAPWVDKQGNWHSGGVVMTDIYPREWQSAIPVYSPSGD</sequence>
<evidence type="ECO:0000313" key="3">
    <source>
        <dbReference type="Proteomes" id="UP001209854"/>
    </source>
</evidence>
<dbReference type="Pfam" id="PF09676">
    <property type="entry name" value="TraV"/>
    <property type="match status" value="1"/>
</dbReference>
<organism evidence="2 3">
    <name type="scientific">Endozoicomonas gorgoniicola</name>
    <dbReference type="NCBI Taxonomy" id="1234144"/>
    <lineage>
        <taxon>Bacteria</taxon>
        <taxon>Pseudomonadati</taxon>
        <taxon>Pseudomonadota</taxon>
        <taxon>Gammaproteobacteria</taxon>
        <taxon>Oceanospirillales</taxon>
        <taxon>Endozoicomonadaceae</taxon>
        <taxon>Endozoicomonas</taxon>
    </lineage>
</organism>
<dbReference type="EMBL" id="JAPFCC010000001">
    <property type="protein sequence ID" value="MCW7552699.1"/>
    <property type="molecule type" value="Genomic_DNA"/>
</dbReference>
<evidence type="ECO:0000313" key="2">
    <source>
        <dbReference type="EMBL" id="MCW7552699.1"/>
    </source>
</evidence>
<proteinExistence type="predicted"/>
<dbReference type="RefSeq" id="WP_262567628.1">
    <property type="nucleotide sequence ID" value="NZ_JAPFCC010000001.1"/>
</dbReference>